<dbReference type="Gene3D" id="3.30.230.10">
    <property type="match status" value="1"/>
</dbReference>
<dbReference type="Pfam" id="PF13541">
    <property type="entry name" value="ChlI"/>
    <property type="match status" value="1"/>
</dbReference>
<keyword evidence="3" id="KW-1185">Reference proteome</keyword>
<dbReference type="CDD" id="cd00009">
    <property type="entry name" value="AAA"/>
    <property type="match status" value="1"/>
</dbReference>
<dbReference type="InterPro" id="IPR014721">
    <property type="entry name" value="Ribsml_uS5_D2-typ_fold_subgr"/>
</dbReference>
<gene>
    <name evidence="2" type="primary">comM_2</name>
    <name evidence="2" type="ORF">NCTC503_01506</name>
</gene>
<accession>A0A4U9RDR2</accession>
<dbReference type="InterPro" id="IPR004482">
    <property type="entry name" value="Mg_chelat-rel"/>
</dbReference>
<dbReference type="SUPFAM" id="SSF54211">
    <property type="entry name" value="Ribosomal protein S5 domain 2-like"/>
    <property type="match status" value="1"/>
</dbReference>
<dbReference type="Proteomes" id="UP000308489">
    <property type="component" value="Chromosome 1"/>
</dbReference>
<organism evidence="2 3">
    <name type="scientific">Hathewaya histolytica</name>
    <name type="common">Clostridium histolyticum</name>
    <dbReference type="NCBI Taxonomy" id="1498"/>
    <lineage>
        <taxon>Bacteria</taxon>
        <taxon>Bacillati</taxon>
        <taxon>Bacillota</taxon>
        <taxon>Clostridia</taxon>
        <taxon>Eubacteriales</taxon>
        <taxon>Clostridiaceae</taxon>
        <taxon>Hathewaya</taxon>
    </lineage>
</organism>
<protein>
    <submittedName>
        <fullName evidence="2">Mg chelatase-like protein</fullName>
    </submittedName>
</protein>
<feature type="domain" description="Magnesium chelatase ChlI-like catalytic" evidence="1">
    <location>
        <begin position="191"/>
        <end position="348"/>
    </location>
</feature>
<evidence type="ECO:0000313" key="3">
    <source>
        <dbReference type="Proteomes" id="UP000308489"/>
    </source>
</evidence>
<dbReference type="PANTHER" id="PTHR32039">
    <property type="entry name" value="MAGNESIUM-CHELATASE SUBUNIT CHLI"/>
    <property type="match status" value="1"/>
</dbReference>
<dbReference type="EMBL" id="LR590481">
    <property type="protein sequence ID" value="VTQ89945.1"/>
    <property type="molecule type" value="Genomic_DNA"/>
</dbReference>
<dbReference type="PANTHER" id="PTHR32039:SF7">
    <property type="entry name" value="COMPETENCE PROTEIN COMM"/>
    <property type="match status" value="1"/>
</dbReference>
<dbReference type="SUPFAM" id="SSF52540">
    <property type="entry name" value="P-loop containing nucleoside triphosphate hydrolases"/>
    <property type="match status" value="1"/>
</dbReference>
<evidence type="ECO:0000313" key="2">
    <source>
        <dbReference type="EMBL" id="VTQ89945.1"/>
    </source>
</evidence>
<dbReference type="Pfam" id="PF01078">
    <property type="entry name" value="Mg_chelatase"/>
    <property type="match status" value="1"/>
</dbReference>
<sequence length="348" mass="38046">MITTINSATFKGIIGETVKVEVDISKGLPTFNIVGLGDTSIKESKERVRAAIINSGYEFPLGRITVNLAPADLKKEGSIFDASIAIGILMSSNQIKGVDLKDDTLILGELSLDGGLSSIKGVLPIIYNAKEKGLKNFIVPFGNEKEAGLVKNISIYPMKSLKEVIGFLEHGDILPYTPSKLEEVQNNVEVDFKDVFGQESAKRALEISAAGGHNILLYGPCGSGKSMLAKAFKSILPYMNYEEALEVAKIYSIIGEIKTEGISLEPPFRSPHHSITDTALIGGGHKLLPGEISLAHRGVLFLDEILEFKKNTLELLREPLEEKYINITRMRGTYRYPCDFTLISSMNP</sequence>
<dbReference type="NCBIfam" id="TIGR00368">
    <property type="entry name" value="YifB family Mg chelatase-like AAA ATPase"/>
    <property type="match status" value="1"/>
</dbReference>
<dbReference type="InterPro" id="IPR000523">
    <property type="entry name" value="Mg_chelatse_chII-like_cat_dom"/>
</dbReference>
<dbReference type="InterPro" id="IPR027417">
    <property type="entry name" value="P-loop_NTPase"/>
</dbReference>
<reference evidence="2 3" key="1">
    <citation type="submission" date="2019-05" db="EMBL/GenBank/DDBJ databases">
        <authorList>
            <consortium name="Pathogen Informatics"/>
        </authorList>
    </citation>
    <scope>NUCLEOTIDE SEQUENCE [LARGE SCALE GENOMIC DNA]</scope>
    <source>
        <strain evidence="2 3">NCTC503</strain>
    </source>
</reference>
<name>A0A4U9RDR2_HATHI</name>
<dbReference type="KEGG" id="hhw:NCTC503_01506"/>
<dbReference type="InterPro" id="IPR020568">
    <property type="entry name" value="Ribosomal_Su5_D2-typ_SF"/>
</dbReference>
<dbReference type="GO" id="GO:0005524">
    <property type="term" value="F:ATP binding"/>
    <property type="evidence" value="ECO:0007669"/>
    <property type="project" value="InterPro"/>
</dbReference>
<evidence type="ECO:0000259" key="1">
    <source>
        <dbReference type="Pfam" id="PF01078"/>
    </source>
</evidence>
<dbReference type="AlphaFoldDB" id="A0A4U9RDR2"/>
<dbReference type="OrthoDB" id="9813147at2"/>
<dbReference type="RefSeq" id="WP_138210156.1">
    <property type="nucleotide sequence ID" value="NZ_CBCRUQ010000014.1"/>
</dbReference>
<proteinExistence type="predicted"/>
<dbReference type="Gene3D" id="3.40.50.300">
    <property type="entry name" value="P-loop containing nucleotide triphosphate hydrolases"/>
    <property type="match status" value="1"/>
</dbReference>
<dbReference type="InterPro" id="IPR045006">
    <property type="entry name" value="CHLI-like"/>
</dbReference>